<evidence type="ECO:0000313" key="1">
    <source>
        <dbReference type="EMBL" id="NGN42770.1"/>
    </source>
</evidence>
<organism evidence="1 2">
    <name type="scientific">Mesorhizobium zhangyense</name>
    <dbReference type="NCBI Taxonomy" id="1776730"/>
    <lineage>
        <taxon>Bacteria</taxon>
        <taxon>Pseudomonadati</taxon>
        <taxon>Pseudomonadota</taxon>
        <taxon>Alphaproteobacteria</taxon>
        <taxon>Hyphomicrobiales</taxon>
        <taxon>Phyllobacteriaceae</taxon>
        <taxon>Mesorhizobium</taxon>
    </lineage>
</organism>
<accession>A0A7C9VED3</accession>
<gene>
    <name evidence="1" type="ORF">G6N74_17005</name>
</gene>
<sequence>MKLEPELRDAFMAAAEAADRPASQIVREMMRDFVRTREEEERSYVEFLRRKVEISRKQFEAGLSFSQEEVEAEVAARRKKLLARTKEA</sequence>
<protein>
    <submittedName>
        <fullName evidence="1">Antitoxin of toxin-antitoxin stability system</fullName>
    </submittedName>
</protein>
<evidence type="ECO:0000313" key="2">
    <source>
        <dbReference type="Proteomes" id="UP000481252"/>
    </source>
</evidence>
<reference evidence="1 2" key="1">
    <citation type="submission" date="2020-02" db="EMBL/GenBank/DDBJ databases">
        <title>Genome sequence of the type strain CGMCC 1.15528 of Mesorhizobium zhangyense.</title>
        <authorList>
            <person name="Gao J."/>
            <person name="Sun J."/>
        </authorList>
    </citation>
    <scope>NUCLEOTIDE SEQUENCE [LARGE SCALE GENOMIC DNA]</scope>
    <source>
        <strain evidence="1 2">CGMCC 1.15528</strain>
    </source>
</reference>
<name>A0A7C9VED3_9HYPH</name>
<comment type="caution">
    <text evidence="1">The sequence shown here is derived from an EMBL/GenBank/DDBJ whole genome shotgun (WGS) entry which is preliminary data.</text>
</comment>
<dbReference type="EMBL" id="JAAKZG010000006">
    <property type="protein sequence ID" value="NGN42770.1"/>
    <property type="molecule type" value="Genomic_DNA"/>
</dbReference>
<dbReference type="AlphaFoldDB" id="A0A7C9VED3"/>
<dbReference type="Proteomes" id="UP000481252">
    <property type="component" value="Unassembled WGS sequence"/>
</dbReference>
<proteinExistence type="predicted"/>
<keyword evidence="2" id="KW-1185">Reference proteome</keyword>
<dbReference type="Gene3D" id="6.20.450.20">
    <property type="match status" value="1"/>
</dbReference>